<dbReference type="Proteomes" id="UP000481621">
    <property type="component" value="Unassembled WGS sequence"/>
</dbReference>
<dbReference type="InterPro" id="IPR051448">
    <property type="entry name" value="CdaR-like_regulators"/>
</dbReference>
<evidence type="ECO:0000313" key="3">
    <source>
        <dbReference type="EMBL" id="NEX79802.1"/>
    </source>
</evidence>
<accession>A0A6B3TSY9</accession>
<keyword evidence="4" id="KW-1185">Reference proteome</keyword>
<dbReference type="Pfam" id="PF13556">
    <property type="entry name" value="HTH_30"/>
    <property type="match status" value="1"/>
</dbReference>
<feature type="domain" description="Purine catabolism PurC-like" evidence="1">
    <location>
        <begin position="11"/>
        <end position="130"/>
    </location>
</feature>
<dbReference type="InterPro" id="IPR042070">
    <property type="entry name" value="PucR_C-HTH_sf"/>
</dbReference>
<feature type="domain" description="PucR C-terminal helix-turn-helix" evidence="2">
    <location>
        <begin position="464"/>
        <end position="521"/>
    </location>
</feature>
<organism evidence="3 4">
    <name type="scientific">Neobacillus thermocopriae</name>
    <dbReference type="NCBI Taxonomy" id="1215031"/>
    <lineage>
        <taxon>Bacteria</taxon>
        <taxon>Bacillati</taxon>
        <taxon>Bacillota</taxon>
        <taxon>Bacilli</taxon>
        <taxon>Bacillales</taxon>
        <taxon>Bacillaceae</taxon>
        <taxon>Neobacillus</taxon>
    </lineage>
</organism>
<evidence type="ECO:0000259" key="2">
    <source>
        <dbReference type="Pfam" id="PF13556"/>
    </source>
</evidence>
<dbReference type="RefSeq" id="WP_163252299.1">
    <property type="nucleotide sequence ID" value="NZ_JAAIUV010000023.1"/>
</dbReference>
<dbReference type="Gene3D" id="1.10.10.2840">
    <property type="entry name" value="PucR C-terminal helix-turn-helix domain"/>
    <property type="match status" value="1"/>
</dbReference>
<sequence length="538" mass="63282">MKEQFQLKIVDILKRNHFENARVIAGHHGMERIVKWVHVVEVTSIRNLLKGQELILSTGVAWKDNQDLFASMVKEFIEHNAAGLCIELGTYLSTIPDEVIHIANEHQFPIIIFQHQVPFVEITQDIHSVIINQQYQKISDLENYSQRLNKRLLTIETYEDILQFIFSALDVQIIFRLKNQAYEFVPELPLQEQASIIEQLERSKKHPNHHLAIAPIHLFGQDYGELAIYSKDIPISEYDLLILDRTATALAQHLLRELYTEEKKRVNEFEWLHGWLAGEHTLEEIYDYLIEHGCKSKSNQAAVLIMKLFPVNEKSFPDVTYLKLVFRSVFEQNGFIVFFVEKRYELTFILLNQRGKKNMKERIKKAIASIEDSDFIRKQFPDKFFIAAGKFTDSLNDLHKSYQTAKETLRIQQKMTNKQTYYFYEDLHLYRLISQLSKQTDLQELAAEYLQPVIQYDLKYNAKLLETLKAYLECNGSKQETANKLYIVRQTLYHRLQKLENLLGADFMEREKRIAIEFMLLVHDYLAASNLDRMNQAQ</sequence>
<comment type="caution">
    <text evidence="3">The sequence shown here is derived from an EMBL/GenBank/DDBJ whole genome shotgun (WGS) entry which is preliminary data.</text>
</comment>
<proteinExistence type="predicted"/>
<name>A0A6B3TSY9_9BACI</name>
<dbReference type="InterPro" id="IPR012914">
    <property type="entry name" value="PucR_dom"/>
</dbReference>
<evidence type="ECO:0000259" key="1">
    <source>
        <dbReference type="Pfam" id="PF07905"/>
    </source>
</evidence>
<dbReference type="PANTHER" id="PTHR33744:SF7">
    <property type="entry name" value="PUCR FAMILY TRANSCRIPTIONAL REGULATOR"/>
    <property type="match status" value="1"/>
</dbReference>
<dbReference type="PANTHER" id="PTHR33744">
    <property type="entry name" value="CARBOHYDRATE DIACID REGULATOR"/>
    <property type="match status" value="1"/>
</dbReference>
<evidence type="ECO:0000313" key="4">
    <source>
        <dbReference type="Proteomes" id="UP000481621"/>
    </source>
</evidence>
<dbReference type="Pfam" id="PF07905">
    <property type="entry name" value="PucR"/>
    <property type="match status" value="1"/>
</dbReference>
<gene>
    <name evidence="3" type="ORF">G4Z05_13140</name>
</gene>
<reference evidence="3" key="1">
    <citation type="submission" date="2020-02" db="EMBL/GenBank/DDBJ databases">
        <title>Bacillus sedimentmangrovi sp. nov., isolated from sediment of the mangrove ecosystem.</title>
        <authorList>
            <person name="Liu G."/>
        </authorList>
    </citation>
    <scope>NUCLEOTIDE SEQUENCE [LARGE SCALE GENOMIC DNA]</scope>
    <source>
        <strain evidence="3">SgZ-7</strain>
    </source>
</reference>
<dbReference type="InterPro" id="IPR025736">
    <property type="entry name" value="PucR_C-HTH_dom"/>
</dbReference>
<dbReference type="EMBL" id="JAAIUV010000023">
    <property type="protein sequence ID" value="NEX79802.1"/>
    <property type="molecule type" value="Genomic_DNA"/>
</dbReference>
<dbReference type="AlphaFoldDB" id="A0A6B3TSY9"/>
<protein>
    <submittedName>
        <fullName evidence="3">PucR family transcriptional regulator</fullName>
    </submittedName>
</protein>